<protein>
    <recommendedName>
        <fullName evidence="6">Thioredoxin domain-containing protein</fullName>
    </recommendedName>
</protein>
<feature type="transmembrane region" description="Helical" evidence="5">
    <location>
        <begin position="45"/>
        <end position="67"/>
    </location>
</feature>
<dbReference type="InterPro" id="IPR050553">
    <property type="entry name" value="Thioredoxin_ResA/DsbE_sf"/>
</dbReference>
<dbReference type="PROSITE" id="PS00194">
    <property type="entry name" value="THIOREDOXIN_1"/>
    <property type="match status" value="1"/>
</dbReference>
<dbReference type="Gene3D" id="3.40.30.10">
    <property type="entry name" value="Glutaredoxin"/>
    <property type="match status" value="1"/>
</dbReference>
<evidence type="ECO:0000256" key="2">
    <source>
        <dbReference type="ARBA" id="ARBA00022748"/>
    </source>
</evidence>
<dbReference type="EMBL" id="CADCWF010000092">
    <property type="protein sequence ID" value="CAA9548428.1"/>
    <property type="molecule type" value="Genomic_DNA"/>
</dbReference>
<keyword evidence="2" id="KW-0201">Cytochrome c-type biogenesis</keyword>
<dbReference type="GO" id="GO:0016491">
    <property type="term" value="F:oxidoreductase activity"/>
    <property type="evidence" value="ECO:0007669"/>
    <property type="project" value="InterPro"/>
</dbReference>
<name>A0A6J4UFR6_9BACT</name>
<evidence type="ECO:0000256" key="3">
    <source>
        <dbReference type="ARBA" id="ARBA00023284"/>
    </source>
</evidence>
<keyword evidence="3" id="KW-0676">Redox-active center</keyword>
<evidence type="ECO:0000256" key="1">
    <source>
        <dbReference type="ARBA" id="ARBA00004196"/>
    </source>
</evidence>
<dbReference type="InterPro" id="IPR013740">
    <property type="entry name" value="Redoxin"/>
</dbReference>
<keyword evidence="5" id="KW-0472">Membrane</keyword>
<keyword evidence="5" id="KW-1133">Transmembrane helix</keyword>
<organism evidence="7">
    <name type="scientific">uncultured Thermomicrobiales bacterium</name>
    <dbReference type="NCBI Taxonomy" id="1645740"/>
    <lineage>
        <taxon>Bacteria</taxon>
        <taxon>Pseudomonadati</taxon>
        <taxon>Thermomicrobiota</taxon>
        <taxon>Thermomicrobia</taxon>
        <taxon>Thermomicrobiales</taxon>
        <taxon>environmental samples</taxon>
    </lineage>
</organism>
<evidence type="ECO:0000256" key="5">
    <source>
        <dbReference type="SAM" id="Phobius"/>
    </source>
</evidence>
<feature type="compositionally biased region" description="Basic and acidic residues" evidence="4">
    <location>
        <begin position="1"/>
        <end position="10"/>
    </location>
</feature>
<dbReference type="GO" id="GO:0030313">
    <property type="term" value="C:cell envelope"/>
    <property type="evidence" value="ECO:0007669"/>
    <property type="project" value="UniProtKB-SubCell"/>
</dbReference>
<dbReference type="InterPro" id="IPR036249">
    <property type="entry name" value="Thioredoxin-like_sf"/>
</dbReference>
<keyword evidence="5" id="KW-0812">Transmembrane</keyword>
<evidence type="ECO:0000259" key="6">
    <source>
        <dbReference type="PROSITE" id="PS51352"/>
    </source>
</evidence>
<feature type="region of interest" description="Disordered" evidence="4">
    <location>
        <begin position="1"/>
        <end position="35"/>
    </location>
</feature>
<dbReference type="AlphaFoldDB" id="A0A6J4UFR6"/>
<dbReference type="PROSITE" id="PS51352">
    <property type="entry name" value="THIOREDOXIN_2"/>
    <property type="match status" value="1"/>
</dbReference>
<dbReference type="CDD" id="cd02966">
    <property type="entry name" value="TlpA_like_family"/>
    <property type="match status" value="1"/>
</dbReference>
<dbReference type="PANTHER" id="PTHR42852:SF13">
    <property type="entry name" value="PROTEIN DIPZ"/>
    <property type="match status" value="1"/>
</dbReference>
<dbReference type="GO" id="GO:0017004">
    <property type="term" value="P:cytochrome complex assembly"/>
    <property type="evidence" value="ECO:0007669"/>
    <property type="project" value="UniProtKB-KW"/>
</dbReference>
<feature type="domain" description="Thioredoxin" evidence="6">
    <location>
        <begin position="83"/>
        <end position="231"/>
    </location>
</feature>
<dbReference type="SUPFAM" id="SSF52833">
    <property type="entry name" value="Thioredoxin-like"/>
    <property type="match status" value="1"/>
</dbReference>
<evidence type="ECO:0000256" key="4">
    <source>
        <dbReference type="SAM" id="MobiDB-lite"/>
    </source>
</evidence>
<dbReference type="InterPro" id="IPR017937">
    <property type="entry name" value="Thioredoxin_CS"/>
</dbReference>
<accession>A0A6J4UFR6</accession>
<sequence length="233" mass="24771">MVGDAAERGDIPPATEPERGVPMGDGATLNDDEPGRHGRIGYGRLGGWTPLGFAVLLLLILGATWWFGRGEESAAERERRTGNIQGEPAPDVTLTLLDGQPLRLADLEGKVVVLNFWASWCEPCRREAPILQALAAEASATGEKTVVVGVGIRTDDDGAARRFVADHGLTYPIGRDTATEEPGVGPIEKAFGVPSAYPSTLFIAPDGTVDRYHLGPISEAQLRYAIDEARSAG</sequence>
<reference evidence="7" key="1">
    <citation type="submission" date="2020-02" db="EMBL/GenBank/DDBJ databases">
        <authorList>
            <person name="Meier V. D."/>
        </authorList>
    </citation>
    <scope>NUCLEOTIDE SEQUENCE</scope>
    <source>
        <strain evidence="7">AVDCRST_MAG59</strain>
    </source>
</reference>
<dbReference type="Pfam" id="PF08534">
    <property type="entry name" value="Redoxin"/>
    <property type="match status" value="1"/>
</dbReference>
<evidence type="ECO:0000313" key="7">
    <source>
        <dbReference type="EMBL" id="CAA9548428.1"/>
    </source>
</evidence>
<proteinExistence type="predicted"/>
<gene>
    <name evidence="7" type="ORF">AVDCRST_MAG59-1546</name>
</gene>
<dbReference type="PANTHER" id="PTHR42852">
    <property type="entry name" value="THIOL:DISULFIDE INTERCHANGE PROTEIN DSBE"/>
    <property type="match status" value="1"/>
</dbReference>
<comment type="subcellular location">
    <subcellularLocation>
        <location evidence="1">Cell envelope</location>
    </subcellularLocation>
</comment>
<dbReference type="InterPro" id="IPR013766">
    <property type="entry name" value="Thioredoxin_domain"/>
</dbReference>